<dbReference type="PANTHER" id="PTHR46303">
    <property type="entry name" value="VWFC DOMAIN-CONTAINING PROTEIN"/>
    <property type="match status" value="1"/>
</dbReference>
<dbReference type="Proteomes" id="UP000261340">
    <property type="component" value="Unplaced"/>
</dbReference>
<dbReference type="STRING" id="61819.ENSACIP00000000878"/>
<dbReference type="GO" id="GO:0036122">
    <property type="term" value="F:BMP binding"/>
    <property type="evidence" value="ECO:0007669"/>
    <property type="project" value="TreeGrafter"/>
</dbReference>
<dbReference type="OMA" id="HGKRYAP"/>
<reference evidence="9" key="2">
    <citation type="submission" date="2025-09" db="UniProtKB">
        <authorList>
            <consortium name="Ensembl"/>
        </authorList>
    </citation>
    <scope>IDENTIFICATION</scope>
</reference>
<evidence type="ECO:0000256" key="6">
    <source>
        <dbReference type="ARBA" id="ARBA00023180"/>
    </source>
</evidence>
<keyword evidence="5" id="KW-0677">Repeat</keyword>
<organism evidence="9 10">
    <name type="scientific">Amphilophus citrinellus</name>
    <name type="common">Midas cichlid</name>
    <name type="synonym">Cichlasoma citrinellum</name>
    <dbReference type="NCBI Taxonomy" id="61819"/>
    <lineage>
        <taxon>Eukaryota</taxon>
        <taxon>Metazoa</taxon>
        <taxon>Chordata</taxon>
        <taxon>Craniata</taxon>
        <taxon>Vertebrata</taxon>
        <taxon>Euteleostomi</taxon>
        <taxon>Actinopterygii</taxon>
        <taxon>Neopterygii</taxon>
        <taxon>Teleostei</taxon>
        <taxon>Neoteleostei</taxon>
        <taxon>Acanthomorphata</taxon>
        <taxon>Ovalentaria</taxon>
        <taxon>Cichlomorphae</taxon>
        <taxon>Cichliformes</taxon>
        <taxon>Cichlidae</taxon>
        <taxon>New World cichlids</taxon>
        <taxon>Cichlasomatinae</taxon>
        <taxon>Heroini</taxon>
        <taxon>Amphilophus</taxon>
    </lineage>
</organism>
<evidence type="ECO:0000256" key="1">
    <source>
        <dbReference type="ARBA" id="ARBA00004613"/>
    </source>
</evidence>
<dbReference type="GO" id="GO:0009953">
    <property type="term" value="P:dorsal/ventral pattern formation"/>
    <property type="evidence" value="ECO:0007669"/>
    <property type="project" value="Ensembl"/>
</dbReference>
<dbReference type="PROSITE" id="PS50184">
    <property type="entry name" value="VWFC_2"/>
    <property type="match status" value="3"/>
</dbReference>
<evidence type="ECO:0000256" key="7">
    <source>
        <dbReference type="SAM" id="Phobius"/>
    </source>
</evidence>
<dbReference type="Ensembl" id="ENSACIT00000000919.1">
    <property type="protein sequence ID" value="ENSACIP00000000878.1"/>
    <property type="gene ID" value="ENSACIG00000000746.1"/>
</dbReference>
<dbReference type="InterPro" id="IPR045716">
    <property type="entry name" value="CHRDL_1/2_C"/>
</dbReference>
<protein>
    <submittedName>
        <fullName evidence="9">Chordin-like 2</fullName>
    </submittedName>
</protein>
<dbReference type="GeneTree" id="ENSGT00940000166571"/>
<feature type="transmembrane region" description="Helical" evidence="7">
    <location>
        <begin position="13"/>
        <end position="34"/>
    </location>
</feature>
<dbReference type="GO" id="GO:0030514">
    <property type="term" value="P:negative regulation of BMP signaling pathway"/>
    <property type="evidence" value="ECO:0007669"/>
    <property type="project" value="TreeGrafter"/>
</dbReference>
<accession>A0A3Q0QRY8</accession>
<dbReference type="InterPro" id="IPR001007">
    <property type="entry name" value="VWF_dom"/>
</dbReference>
<keyword evidence="7" id="KW-0472">Membrane</keyword>
<dbReference type="Gene3D" id="6.20.200.20">
    <property type="match status" value="1"/>
</dbReference>
<keyword evidence="7" id="KW-0812">Transmembrane</keyword>
<feature type="domain" description="VWFC" evidence="8">
    <location>
        <begin position="281"/>
        <end position="344"/>
    </location>
</feature>
<keyword evidence="10" id="KW-1185">Reference proteome</keyword>
<proteinExistence type="predicted"/>
<keyword evidence="6" id="KW-0325">Glycoprotein</keyword>
<dbReference type="PROSITE" id="PS01208">
    <property type="entry name" value="VWFC_1"/>
    <property type="match status" value="2"/>
</dbReference>
<dbReference type="PANTHER" id="PTHR46303:SF3">
    <property type="entry name" value="CHORDIN-LIKE PROTEIN 2"/>
    <property type="match status" value="1"/>
</dbReference>
<dbReference type="AlphaFoldDB" id="A0A3Q0QRY8"/>
<evidence type="ECO:0000313" key="9">
    <source>
        <dbReference type="Ensembl" id="ENSACIP00000000878.1"/>
    </source>
</evidence>
<reference evidence="9" key="1">
    <citation type="submission" date="2025-08" db="UniProtKB">
        <authorList>
            <consortium name="Ensembl"/>
        </authorList>
    </citation>
    <scope>IDENTIFICATION</scope>
</reference>
<keyword evidence="3" id="KW-0964">Secreted</keyword>
<keyword evidence="2" id="KW-0217">Developmental protein</keyword>
<evidence type="ECO:0000256" key="4">
    <source>
        <dbReference type="ARBA" id="ARBA00022729"/>
    </source>
</evidence>
<evidence type="ECO:0000256" key="2">
    <source>
        <dbReference type="ARBA" id="ARBA00022473"/>
    </source>
</evidence>
<dbReference type="Gene3D" id="2.10.70.10">
    <property type="entry name" value="Complement Module, domain 1"/>
    <property type="match status" value="2"/>
</dbReference>
<keyword evidence="7" id="KW-1133">Transmembrane helix</keyword>
<dbReference type="Pfam" id="PF00093">
    <property type="entry name" value="VWC"/>
    <property type="match status" value="1"/>
</dbReference>
<comment type="subcellular location">
    <subcellularLocation>
        <location evidence="1">Secreted</location>
    </subcellularLocation>
</comment>
<dbReference type="SUPFAM" id="SSF57603">
    <property type="entry name" value="FnI-like domain"/>
    <property type="match status" value="3"/>
</dbReference>
<dbReference type="GO" id="GO:0005615">
    <property type="term" value="C:extracellular space"/>
    <property type="evidence" value="ECO:0007669"/>
    <property type="project" value="TreeGrafter"/>
</dbReference>
<dbReference type="Pfam" id="PF23334">
    <property type="entry name" value="VWC2L_2nd"/>
    <property type="match status" value="2"/>
</dbReference>
<evidence type="ECO:0000313" key="10">
    <source>
        <dbReference type="Proteomes" id="UP000261340"/>
    </source>
</evidence>
<dbReference type="GO" id="GO:0030154">
    <property type="term" value="P:cell differentiation"/>
    <property type="evidence" value="ECO:0007669"/>
    <property type="project" value="TreeGrafter"/>
</dbReference>
<sequence>MSFVCHKQALSRAVLPGILVSLLTWLYCFIPTCINKRRKVLHFYVFALLSVFPQQGSGVVCTFKDKTYIPGDSWHPHLEPFGYMFCIRCVCTEAGHVKCNTIKCPVLPCENPVAEPQQCCPRCTDEPRIPAGLRASVKSCRYNGSIYQPGETFTKHNLFPSKQSNQCVMCTCSDGNIFCALKTCQPITCSSPVSVPDTCCLVCKDHGTSGSSSTEDGNHQLNRGVRHSVDQCSGEQSRVRSNRATATRIKTSPRGLSLSKLNLKGASETTVKILLQRKHQRACLYNGKTYSHGDMWHPVLGKVLECILCTCTDGISDCKRITCPSQYPCQHPMKSAGKCCKTCPETKAESNQTQCYLGHKNNLLVYKVESTLNVDSPNTVRIIAVERQSTAEVEVQVWNTVEGVLQLMEIGDVQRKDILDHPENCTLLTTLDEESWRKFKEEGENLSKAPQTTICEDGIREIVTFLNPKQTEGLCSP</sequence>
<evidence type="ECO:0000256" key="5">
    <source>
        <dbReference type="ARBA" id="ARBA00022737"/>
    </source>
</evidence>
<feature type="domain" description="VWFC" evidence="8">
    <location>
        <begin position="59"/>
        <end position="124"/>
    </location>
</feature>
<dbReference type="Pfam" id="PF19548">
    <property type="entry name" value="CHRDL_1_2_C"/>
    <property type="match status" value="1"/>
</dbReference>
<evidence type="ECO:0000259" key="8">
    <source>
        <dbReference type="PROSITE" id="PS50184"/>
    </source>
</evidence>
<feature type="domain" description="VWFC" evidence="8">
    <location>
        <begin position="138"/>
        <end position="204"/>
    </location>
</feature>
<dbReference type="SMART" id="SM00214">
    <property type="entry name" value="VWC"/>
    <property type="match status" value="3"/>
</dbReference>
<evidence type="ECO:0000256" key="3">
    <source>
        <dbReference type="ARBA" id="ARBA00022525"/>
    </source>
</evidence>
<name>A0A3Q0QRY8_AMPCI</name>
<dbReference type="InterPro" id="IPR045717">
    <property type="entry name" value="CHRDL1/2"/>
</dbReference>
<keyword evidence="4" id="KW-0732">Signal</keyword>